<dbReference type="Gene3D" id="3.40.50.11720">
    <property type="entry name" value="3-Deoxy-D-manno-octulosonic-acid transferase, N-terminal domain"/>
    <property type="match status" value="1"/>
</dbReference>
<evidence type="ECO:0000256" key="5">
    <source>
        <dbReference type="ARBA" id="ARBA00022519"/>
    </source>
</evidence>
<evidence type="ECO:0000256" key="1">
    <source>
        <dbReference type="ARBA" id="ARBA00004515"/>
    </source>
</evidence>
<dbReference type="Proteomes" id="UP000185657">
    <property type="component" value="Unassembled WGS sequence"/>
</dbReference>
<feature type="active site" description="Proton acceptor" evidence="16">
    <location>
        <position position="52"/>
    </location>
</feature>
<keyword evidence="7 15" id="KW-0547">Nucleotide-binding</keyword>
<keyword evidence="6 15" id="KW-0808">Transferase</keyword>
<evidence type="ECO:0000256" key="11">
    <source>
        <dbReference type="ARBA" id="ARBA00023136"/>
    </source>
</evidence>
<dbReference type="GO" id="GO:0005886">
    <property type="term" value="C:plasma membrane"/>
    <property type="evidence" value="ECO:0007669"/>
    <property type="project" value="UniProtKB-SubCell"/>
</dbReference>
<dbReference type="InterPro" id="IPR011009">
    <property type="entry name" value="Kinase-like_dom_sf"/>
</dbReference>
<comment type="subcellular location">
    <subcellularLocation>
        <location evidence="1 15">Cell inner membrane</location>
        <topology evidence="1 15">Peripheral membrane protein</topology>
        <orientation evidence="1 15">Cytoplasmic side</orientation>
    </subcellularLocation>
</comment>
<proteinExistence type="inferred from homology"/>
<keyword evidence="8 15" id="KW-0418">Kinase</keyword>
<reference evidence="20 21" key="1">
    <citation type="submission" date="2016-02" db="EMBL/GenBank/DDBJ databases">
        <title>Draft genome sequence of Hydrogenophaga sp. LPB0072.</title>
        <authorList>
            <person name="Shin S.-K."/>
            <person name="Yi H."/>
        </authorList>
    </citation>
    <scope>NUCLEOTIDE SEQUENCE [LARGE SCALE GENOMIC DNA]</scope>
    <source>
        <strain evidence="20 21">LPB0072</strain>
    </source>
</reference>
<reference evidence="19 22" key="2">
    <citation type="submission" date="2016-10" db="EMBL/GenBank/DDBJ databases">
        <title>Hydorgenophaga sp. LPB0072 isolated from gastropod.</title>
        <authorList>
            <person name="Kim E."/>
            <person name="Yi H."/>
        </authorList>
    </citation>
    <scope>NUCLEOTIDE SEQUENCE [LARGE SCALE GENOMIC DNA]</scope>
    <source>
        <strain evidence="19 22">LPB0072</strain>
    </source>
</reference>
<organism evidence="19 22">
    <name type="scientific">Hydrogenophaga crassostreae</name>
    <dbReference type="NCBI Taxonomy" id="1763535"/>
    <lineage>
        <taxon>Bacteria</taxon>
        <taxon>Pseudomonadati</taxon>
        <taxon>Pseudomonadota</taxon>
        <taxon>Betaproteobacteria</taxon>
        <taxon>Burkholderiales</taxon>
        <taxon>Comamonadaceae</taxon>
        <taxon>Hydrogenophaga</taxon>
    </lineage>
</organism>
<evidence type="ECO:0000256" key="4">
    <source>
        <dbReference type="ARBA" id="ARBA00022475"/>
    </source>
</evidence>
<evidence type="ECO:0000256" key="3">
    <source>
        <dbReference type="ARBA" id="ARBA00010327"/>
    </source>
</evidence>
<dbReference type="EC" id="2.7.1.166" evidence="15"/>
<dbReference type="PANTHER" id="PTHR42755:SF1">
    <property type="entry name" value="3-DEOXY-D-MANNO-OCTULOSONIC ACID TRANSFERASE, MITOCHONDRIAL-RELATED"/>
    <property type="match status" value="1"/>
</dbReference>
<evidence type="ECO:0000313" key="22">
    <source>
        <dbReference type="Proteomes" id="UP000185680"/>
    </source>
</evidence>
<dbReference type="GO" id="GO:0005524">
    <property type="term" value="F:ATP binding"/>
    <property type="evidence" value="ECO:0007669"/>
    <property type="project" value="UniProtKB-UniRule"/>
</dbReference>
<dbReference type="GO" id="GO:0016773">
    <property type="term" value="F:phosphotransferase activity, alcohol group as acceptor"/>
    <property type="evidence" value="ECO:0007669"/>
    <property type="project" value="UniProtKB-UniRule"/>
</dbReference>
<dbReference type="PANTHER" id="PTHR42755">
    <property type="entry name" value="3-DEOXY-MANNO-OCTULOSONATE CYTIDYLYLTRANSFERASE"/>
    <property type="match status" value="1"/>
</dbReference>
<dbReference type="InterPro" id="IPR022826">
    <property type="entry name" value="KDO_kinase"/>
</dbReference>
<keyword evidence="10 15" id="KW-0448">Lipopolysaccharide biosynthesis</keyword>
<evidence type="ECO:0000313" key="19">
    <source>
        <dbReference type="EMBL" id="AOW15393.1"/>
    </source>
</evidence>
<comment type="function">
    <text evidence="15">Catalyzes the ATP-dependent phosphorylation of the 3-deoxy-D-manno-octulosonic acid (Kdo) residue in Kdo-lipid IV(A) at the 4-OH position.</text>
</comment>
<dbReference type="Pfam" id="PF06293">
    <property type="entry name" value="Kdo"/>
    <property type="match status" value="1"/>
</dbReference>
<keyword evidence="5 15" id="KW-0997">Cell inner membrane</keyword>
<keyword evidence="4 15" id="KW-1003">Cell membrane</keyword>
<evidence type="ECO:0000256" key="7">
    <source>
        <dbReference type="ARBA" id="ARBA00022741"/>
    </source>
</evidence>
<keyword evidence="11 15" id="KW-0472">Membrane</keyword>
<evidence type="ECO:0000256" key="6">
    <source>
        <dbReference type="ARBA" id="ARBA00022679"/>
    </source>
</evidence>
<evidence type="ECO:0000256" key="12">
    <source>
        <dbReference type="ARBA" id="ARBA00029511"/>
    </source>
</evidence>
<dbReference type="EMBL" id="LVWD01000008">
    <property type="protein sequence ID" value="OAD42526.1"/>
    <property type="molecule type" value="Genomic_DNA"/>
</dbReference>
<protein>
    <recommendedName>
        <fullName evidence="12 15">3-deoxy-D-manno-octulosonic acid kinase</fullName>
        <shortName evidence="15">Kdo kinase</shortName>
        <ecNumber evidence="15">2.7.1.166</ecNumber>
    </recommendedName>
</protein>
<dbReference type="InterPro" id="IPR039901">
    <property type="entry name" value="Kdotransferase"/>
</dbReference>
<accession>A0A167ICX5</accession>
<evidence type="ECO:0000256" key="9">
    <source>
        <dbReference type="ARBA" id="ARBA00022840"/>
    </source>
</evidence>
<keyword evidence="9 15" id="KW-0067">ATP-binding</keyword>
<dbReference type="InterPro" id="IPR038107">
    <property type="entry name" value="Glycos_transf_N_sf"/>
</dbReference>
<dbReference type="Gene3D" id="3.40.50.2000">
    <property type="entry name" value="Glycogen Phosphorylase B"/>
    <property type="match status" value="1"/>
</dbReference>
<evidence type="ECO:0000256" key="13">
    <source>
        <dbReference type="ARBA" id="ARBA00034417"/>
    </source>
</evidence>
<dbReference type="SUPFAM" id="SSF56112">
    <property type="entry name" value="Protein kinase-like (PK-like)"/>
    <property type="match status" value="1"/>
</dbReference>
<dbReference type="GO" id="GO:0016301">
    <property type="term" value="F:kinase activity"/>
    <property type="evidence" value="ECO:0007669"/>
    <property type="project" value="UniProtKB-KW"/>
</dbReference>
<dbReference type="GO" id="GO:0043842">
    <property type="term" value="F:Kdo transferase activity"/>
    <property type="evidence" value="ECO:0007669"/>
    <property type="project" value="UniProtKB-EC"/>
</dbReference>
<keyword evidence="21" id="KW-1185">Reference proteome</keyword>
<evidence type="ECO:0000313" key="21">
    <source>
        <dbReference type="Proteomes" id="UP000185657"/>
    </source>
</evidence>
<feature type="domain" description="3-deoxy-D-manno-octulosonic-acid transferase N-terminal" evidence="18">
    <location>
        <begin position="25"/>
        <end position="203"/>
    </location>
</feature>
<gene>
    <name evidence="15" type="primary">kdkA</name>
    <name evidence="19" type="ORF">LPB072_05530</name>
    <name evidence="20" type="ORF">LPB72_08110</name>
</gene>
<sequence length="655" mass="71853">MRCLSPMALAWLWWRGRKDPGYRANLDQRLGKIEPAPASIHGLLIHAASVGEVQAAQPLIAALRTTWPDHAITVTTQTPTGARALRKHWGDALQHLFFPVDTTSATTRFLDRLQPRLVVVIEREVWPEWLLQCQARAIPVALVNARLTERSARSYLRARGLMTPAWRSLALVAAADADSAKRLIGLGVTSGRTVVTGNLKFDQPGHPSGANNPLPHTNRPMVVAGSTHEGEESALLDAWPTLLLQHPDALLVIVPRHPERFDEVAKQVEGRGFAFARRSRNETPDSDTSIWLGDTMGELGHWYARSSLCFIGGTLIPIGGHNPLEALAVGKPVLFGPHTQNAAEVYGALARTEAGRPVASADEAILRASEWLSQPDALHTRGQAALAFVAAQQGSSASTLDALTELWVPLDPHQLHAVIEHKDGGTTTWHNPLLLDDARASHAFDPPGRDAVSLATGSGRGQAQQLKLNGHEVVLRHYRRGGMVARFNPDRYAGSAPRDSRAMREFSLLRWMKARGLPVPAPVAARQQSVGKNYTADIIVGMLPNSRNLVQRLAEATLSDAHWLAVGTAIRTLHDAQVFHSDLNAHNLLLDSDGQAWIVDFDKCDVRSGGDWKAANLERLKRSLRKERDRLPRFHWSEADWNLLQAAYTGKSPLP</sequence>
<feature type="site" description="Transition state stabilizer" evidence="17">
    <location>
        <position position="200"/>
    </location>
</feature>
<comment type="catalytic activity">
    <reaction evidence="14">
        <text>lipid IVA (E. coli) + CMP-3-deoxy-beta-D-manno-octulosonate = alpha-Kdo-(2-&gt;6)-lipid IVA (E. coli) + CMP + H(+)</text>
        <dbReference type="Rhea" id="RHEA:28066"/>
        <dbReference type="ChEBI" id="CHEBI:15378"/>
        <dbReference type="ChEBI" id="CHEBI:58603"/>
        <dbReference type="ChEBI" id="CHEBI:60364"/>
        <dbReference type="ChEBI" id="CHEBI:60377"/>
        <dbReference type="ChEBI" id="CHEBI:85987"/>
        <dbReference type="EC" id="2.4.99.12"/>
    </reaction>
</comment>
<evidence type="ECO:0000256" key="17">
    <source>
        <dbReference type="PIRSR" id="PIRSR639901-2"/>
    </source>
</evidence>
<comment type="catalytic activity">
    <reaction evidence="13 15">
        <text>an alpha-Kdo-(2-&gt;6)-lipid IVA + ATP = a 4-O-phospho-alpha-Kdo-(2-&gt;6)-lipid IVA + ADP + H(+)</text>
        <dbReference type="Rhea" id="RHEA:74271"/>
        <dbReference type="ChEBI" id="CHEBI:15378"/>
        <dbReference type="ChEBI" id="CHEBI:30616"/>
        <dbReference type="ChEBI" id="CHEBI:176428"/>
        <dbReference type="ChEBI" id="CHEBI:193140"/>
        <dbReference type="ChEBI" id="CHEBI:456216"/>
        <dbReference type="EC" id="2.7.1.166"/>
    </reaction>
</comment>
<dbReference type="Pfam" id="PF04413">
    <property type="entry name" value="Glycos_transf_N"/>
    <property type="match status" value="1"/>
</dbReference>
<dbReference type="Proteomes" id="UP000185680">
    <property type="component" value="Chromosome"/>
</dbReference>
<evidence type="ECO:0000256" key="8">
    <source>
        <dbReference type="ARBA" id="ARBA00022777"/>
    </source>
</evidence>
<evidence type="ECO:0000256" key="16">
    <source>
        <dbReference type="PIRSR" id="PIRSR639901-1"/>
    </source>
</evidence>
<dbReference type="KEGG" id="hyl:LPB072_05530"/>
<dbReference type="InterPro" id="IPR007507">
    <property type="entry name" value="Glycos_transf_N"/>
</dbReference>
<comment type="pathway">
    <text evidence="2 15">Bacterial outer membrane biogenesis; LPS core biosynthesis.</text>
</comment>
<feature type="site" description="Transition state stabilizer" evidence="17">
    <location>
        <position position="122"/>
    </location>
</feature>
<dbReference type="HAMAP" id="MF_00521">
    <property type="entry name" value="KDO_kinase"/>
    <property type="match status" value="1"/>
</dbReference>
<dbReference type="UniPathway" id="UPA00958"/>
<dbReference type="EMBL" id="CP017476">
    <property type="protein sequence ID" value="AOW15393.1"/>
    <property type="molecule type" value="Genomic_DNA"/>
</dbReference>
<evidence type="ECO:0000313" key="20">
    <source>
        <dbReference type="EMBL" id="OAD42526.1"/>
    </source>
</evidence>
<dbReference type="Gene3D" id="1.10.510.10">
    <property type="entry name" value="Transferase(Phosphotransferase) domain 1"/>
    <property type="match status" value="1"/>
</dbReference>
<evidence type="ECO:0000256" key="10">
    <source>
        <dbReference type="ARBA" id="ARBA00022985"/>
    </source>
</evidence>
<dbReference type="NCBIfam" id="NF002475">
    <property type="entry name" value="PRK01723.1"/>
    <property type="match status" value="1"/>
</dbReference>
<evidence type="ECO:0000256" key="14">
    <source>
        <dbReference type="ARBA" id="ARBA00049183"/>
    </source>
</evidence>
<dbReference type="GO" id="GO:0009244">
    <property type="term" value="P:lipopolysaccharide core region biosynthetic process"/>
    <property type="evidence" value="ECO:0007669"/>
    <property type="project" value="UniProtKB-UniRule"/>
</dbReference>
<dbReference type="AlphaFoldDB" id="A0A167ICX5"/>
<dbReference type="GO" id="GO:0009245">
    <property type="term" value="P:lipid A biosynthetic process"/>
    <property type="evidence" value="ECO:0007669"/>
    <property type="project" value="TreeGrafter"/>
</dbReference>
<comment type="similarity">
    <text evidence="3 15">Belongs to the protein kinase superfamily. KdkA/RfaP family.</text>
</comment>
<name>A0A167ICX5_9BURK</name>
<feature type="active site" evidence="15">
    <location>
        <position position="582"/>
    </location>
</feature>
<evidence type="ECO:0000259" key="18">
    <source>
        <dbReference type="Pfam" id="PF04413"/>
    </source>
</evidence>
<evidence type="ECO:0000256" key="2">
    <source>
        <dbReference type="ARBA" id="ARBA00004713"/>
    </source>
</evidence>
<dbReference type="SUPFAM" id="SSF53756">
    <property type="entry name" value="UDP-Glycosyltransferase/glycogen phosphorylase"/>
    <property type="match status" value="1"/>
</dbReference>
<evidence type="ECO:0000256" key="15">
    <source>
        <dbReference type="HAMAP-Rule" id="MF_00521"/>
    </source>
</evidence>
<dbReference type="STRING" id="1763535.LPB072_05530"/>